<dbReference type="InterPro" id="IPR022951">
    <property type="entry name" value="UPF0309"/>
</dbReference>
<accession>A0A1Q5T5Q0</accession>
<reference evidence="3 4" key="1">
    <citation type="submission" date="2016-11" db="EMBL/GenBank/DDBJ databases">
        <authorList>
            <person name="Kadnikov V."/>
            <person name="Nazina T."/>
        </authorList>
    </citation>
    <scope>NUCLEOTIDE SEQUENCE [LARGE SCALE GENOMIC DNA]</scope>
    <source>
        <strain evidence="3 4">1017</strain>
    </source>
</reference>
<dbReference type="EMBL" id="MQMG01000007">
    <property type="protein sequence ID" value="OKO95495.1"/>
    <property type="molecule type" value="Genomic_DNA"/>
</dbReference>
<dbReference type="Gene3D" id="3.40.50.10490">
    <property type="entry name" value="Glucose-6-phosphate isomerase like protein, domain 1"/>
    <property type="match status" value="1"/>
</dbReference>
<dbReference type="GO" id="GO:1901135">
    <property type="term" value="P:carbohydrate derivative metabolic process"/>
    <property type="evidence" value="ECO:0007669"/>
    <property type="project" value="InterPro"/>
</dbReference>
<evidence type="ECO:0000313" key="4">
    <source>
        <dbReference type="Proteomes" id="UP000186030"/>
    </source>
</evidence>
<dbReference type="SUPFAM" id="SSF53697">
    <property type="entry name" value="SIS domain"/>
    <property type="match status" value="1"/>
</dbReference>
<dbReference type="Proteomes" id="UP000186030">
    <property type="component" value="Unassembled WGS sequence"/>
</dbReference>
<evidence type="ECO:0000313" key="3">
    <source>
        <dbReference type="EMBL" id="OKO95495.1"/>
    </source>
</evidence>
<dbReference type="HAMAP" id="MF_01240">
    <property type="entry name" value="UPF0309"/>
    <property type="match status" value="1"/>
</dbReference>
<evidence type="ECO:0000256" key="1">
    <source>
        <dbReference type="HAMAP-Rule" id="MF_01240"/>
    </source>
</evidence>
<dbReference type="PANTHER" id="PTHR30390">
    <property type="entry name" value="SEDOHEPTULOSE 7-PHOSPHATE ISOMERASE / DNAA INITIATOR-ASSOCIATING FACTOR FOR REPLICATION INITIATION"/>
    <property type="match status" value="1"/>
</dbReference>
<dbReference type="GeneID" id="32063939"/>
<proteinExistence type="inferred from homology"/>
<dbReference type="PROSITE" id="PS51464">
    <property type="entry name" value="SIS"/>
    <property type="match status" value="1"/>
</dbReference>
<dbReference type="InterPro" id="IPR046348">
    <property type="entry name" value="SIS_dom_sf"/>
</dbReference>
<organism evidence="3 4">
    <name type="scientific">Geobacillus proteiniphilus</name>
    <dbReference type="NCBI Taxonomy" id="860353"/>
    <lineage>
        <taxon>Bacteria</taxon>
        <taxon>Bacillati</taxon>
        <taxon>Bacillota</taxon>
        <taxon>Bacilli</taxon>
        <taxon>Bacillales</taxon>
        <taxon>Anoxybacillaceae</taxon>
        <taxon>Geobacillus</taxon>
    </lineage>
</organism>
<dbReference type="RefSeq" id="WP_013524043.1">
    <property type="nucleotide sequence ID" value="NZ_MQMG01000007.1"/>
</dbReference>
<name>A0A1Q5T5Q0_9BACL</name>
<dbReference type="CDD" id="cd05013">
    <property type="entry name" value="SIS_RpiR"/>
    <property type="match status" value="1"/>
</dbReference>
<comment type="similarity">
    <text evidence="1">Belongs to the UPF0309 family.</text>
</comment>
<gene>
    <name evidence="3" type="ORF">BRO54_0930</name>
</gene>
<dbReference type="InterPro" id="IPR050099">
    <property type="entry name" value="SIS_GmhA/DiaA_subfam"/>
</dbReference>
<dbReference type="InterPro" id="IPR001347">
    <property type="entry name" value="SIS_dom"/>
</dbReference>
<dbReference type="GO" id="GO:0097367">
    <property type="term" value="F:carbohydrate derivative binding"/>
    <property type="evidence" value="ECO:0007669"/>
    <property type="project" value="InterPro"/>
</dbReference>
<comment type="caution">
    <text evidence="3">The sequence shown here is derived from an EMBL/GenBank/DDBJ whole genome shotgun (WGS) entry which is preliminary data.</text>
</comment>
<dbReference type="Pfam" id="PF13580">
    <property type="entry name" value="SIS_2"/>
    <property type="match status" value="1"/>
</dbReference>
<dbReference type="NCBIfam" id="NF002805">
    <property type="entry name" value="PRK02947.1"/>
    <property type="match status" value="1"/>
</dbReference>
<evidence type="ECO:0000259" key="2">
    <source>
        <dbReference type="PROSITE" id="PS51464"/>
    </source>
</evidence>
<dbReference type="PANTHER" id="PTHR30390:SF7">
    <property type="entry name" value="PHOSPHOHEPTOSE ISOMERASE"/>
    <property type="match status" value="1"/>
</dbReference>
<feature type="domain" description="SIS" evidence="2">
    <location>
        <begin position="31"/>
        <end position="214"/>
    </location>
</feature>
<reference evidence="4" key="2">
    <citation type="submission" date="2017-01" db="EMBL/GenBank/DDBJ databases">
        <title>Genome sequencing and annotation of Geobacillus sp. 1017, a Hydrocarbon-Oxidizing Thermophilic Bacterium Isolated from a Heavy Oil Reservoir (China).</title>
        <authorList>
            <person name="Kadnikov V.V."/>
            <person name="Mardanov A.V."/>
            <person name="Poltaraus A.B."/>
            <person name="Sokolova D.S."/>
            <person name="Semenova E.M."/>
            <person name="Ravin N.V."/>
            <person name="Tourova T.P."/>
            <person name="Nazina T.N."/>
        </authorList>
    </citation>
    <scope>NUCLEOTIDE SEQUENCE [LARGE SCALE GENOMIC DNA]</scope>
    <source>
        <strain evidence="4">1017</strain>
    </source>
</reference>
<protein>
    <recommendedName>
        <fullName evidence="1">UPF0309 protein BRO54_0930</fullName>
    </recommendedName>
</protein>
<dbReference type="AlphaFoldDB" id="A0A1Q5T5Q0"/>
<sequence>MIEHYFQKVNERLELVLKHEKDNLKKAAYVVSEAIQKGGIIQLFGCGHSHILTEEVFYRAGGLVPIKPIFFEPLMLHEGAVRSSMLERMNDFAQNFIDHEDIRPEDVFFVLSTSGRNPVPIDVALTAKEKGTYTIAITSLEYSKSQPSRHKSGKLLYEVVDLVINNYSVKGDAILSHESISVPFSPTSTVVGSVILNAIFAEAIVLMAENGLEPPIFLSGNMEGADEHNNRLIARYKERIPILVGTS</sequence>
<dbReference type="InterPro" id="IPR035472">
    <property type="entry name" value="RpiR-like_SIS"/>
</dbReference>